<dbReference type="PANTHER" id="PTHR33977">
    <property type="entry name" value="ZINC ION BINDING PROTEIN"/>
    <property type="match status" value="1"/>
</dbReference>
<dbReference type="InterPro" id="IPR007527">
    <property type="entry name" value="Znf_SWIM"/>
</dbReference>
<dbReference type="OrthoDB" id="3265053at2759"/>
<evidence type="ECO:0000259" key="3">
    <source>
        <dbReference type="PROSITE" id="PS50966"/>
    </source>
</evidence>
<dbReference type="Proteomes" id="UP000265618">
    <property type="component" value="Unassembled WGS sequence"/>
</dbReference>
<evidence type="ECO:0000256" key="1">
    <source>
        <dbReference type="PROSITE-ProRule" id="PRU00325"/>
    </source>
</evidence>
<dbReference type="PANTHER" id="PTHR33977:SF1">
    <property type="entry name" value="ZINC ION BINDING PROTEIN"/>
    <property type="match status" value="1"/>
</dbReference>
<name>A0A9K3GJ90_9EUKA</name>
<feature type="domain" description="SWIM-type" evidence="3">
    <location>
        <begin position="725"/>
        <end position="765"/>
    </location>
</feature>
<evidence type="ECO:0000256" key="2">
    <source>
        <dbReference type="SAM" id="MobiDB-lite"/>
    </source>
</evidence>
<evidence type="ECO:0000313" key="5">
    <source>
        <dbReference type="Proteomes" id="UP000265618"/>
    </source>
</evidence>
<dbReference type="SUPFAM" id="SSF54001">
    <property type="entry name" value="Cysteine proteinases"/>
    <property type="match status" value="1"/>
</dbReference>
<organism evidence="4 5">
    <name type="scientific">Kipferlia bialata</name>
    <dbReference type="NCBI Taxonomy" id="797122"/>
    <lineage>
        <taxon>Eukaryota</taxon>
        <taxon>Metamonada</taxon>
        <taxon>Carpediemonas-like organisms</taxon>
        <taxon>Kipferlia</taxon>
    </lineage>
</organism>
<comment type="caution">
    <text evidence="4">The sequence shown here is derived from an EMBL/GenBank/DDBJ whole genome shotgun (WGS) entry which is preliminary data.</text>
</comment>
<feature type="compositionally biased region" description="Basic residues" evidence="2">
    <location>
        <begin position="1053"/>
        <end position="1070"/>
    </location>
</feature>
<dbReference type="Pfam" id="PF21056">
    <property type="entry name" value="ZSWIM1-3_RNaseH-like"/>
    <property type="match status" value="1"/>
</dbReference>
<accession>A0A9K3GJ90</accession>
<dbReference type="Pfam" id="PF04434">
    <property type="entry name" value="SWIM"/>
    <property type="match status" value="1"/>
</dbReference>
<keyword evidence="1" id="KW-0863">Zinc-finger</keyword>
<evidence type="ECO:0000313" key="4">
    <source>
        <dbReference type="EMBL" id="GIQ84852.1"/>
    </source>
</evidence>
<gene>
    <name evidence="4" type="ORF">KIPB_006426</name>
</gene>
<dbReference type="InterPro" id="IPR048324">
    <property type="entry name" value="ZSWIM1-3_RNaseH-like"/>
</dbReference>
<keyword evidence="1" id="KW-0479">Metal-binding</keyword>
<feature type="region of interest" description="Disordered" evidence="2">
    <location>
        <begin position="243"/>
        <end position="310"/>
    </location>
</feature>
<protein>
    <recommendedName>
        <fullName evidence="3">SWIM-type domain-containing protein</fullName>
    </recommendedName>
</protein>
<dbReference type="AlphaFoldDB" id="A0A9K3GJ90"/>
<dbReference type="EMBL" id="BDIP01001649">
    <property type="protein sequence ID" value="GIQ84852.1"/>
    <property type="molecule type" value="Genomic_DNA"/>
</dbReference>
<dbReference type="GO" id="GO:0008270">
    <property type="term" value="F:zinc ion binding"/>
    <property type="evidence" value="ECO:0007669"/>
    <property type="project" value="UniProtKB-KW"/>
</dbReference>
<dbReference type="InterPro" id="IPR038765">
    <property type="entry name" value="Papain-like_cys_pep_sf"/>
</dbReference>
<feature type="region of interest" description="Disordered" evidence="2">
    <location>
        <begin position="115"/>
        <end position="162"/>
    </location>
</feature>
<keyword evidence="5" id="KW-1185">Reference proteome</keyword>
<proteinExistence type="predicted"/>
<feature type="compositionally biased region" description="Basic and acidic residues" evidence="2">
    <location>
        <begin position="1028"/>
        <end position="1048"/>
    </location>
</feature>
<reference evidence="4 5" key="1">
    <citation type="journal article" date="2018" name="PLoS ONE">
        <title>The draft genome of Kipferlia bialata reveals reductive genome evolution in fornicate parasites.</title>
        <authorList>
            <person name="Tanifuji G."/>
            <person name="Takabayashi S."/>
            <person name="Kume K."/>
            <person name="Takagi M."/>
            <person name="Nakayama T."/>
            <person name="Kamikawa R."/>
            <person name="Inagaki Y."/>
            <person name="Hashimoto T."/>
        </authorList>
    </citation>
    <scope>NUCLEOTIDE SEQUENCE [LARGE SCALE GENOMIC DNA]</scope>
    <source>
        <strain evidence="4">NY0173</strain>
    </source>
</reference>
<sequence length="1079" mass="121715">MPQIPIDCQQQTNGYDCGLFALAFQGLLLRGIDPLSVELSQDQLRLHLADWMTWGGDLGPFPHHVLDVPRAGPSPFPADLTDYGERVFTVTLEYVPTAPGWEDEMMRRLQVGEEAQEPLDEAQGPAPLDAVGDEAQEPAPHDAVGDEAQEPAPHDAVGEPAPHDAVGVAAQEPATPDAVGNEAQEVDDFYIAADRERRCVQEEAVRLQQISGTSSLCVDMCGREGDDLIPSNLSAANIRPAQFQQRSAQEQDESSESEGVCLAPRSEGGPDLIQDGTLVGSDIGGHTSNRSPAADAKEHRHTAPRTNESPPCSSFLTMLLDDMRGECPLVPLDRVIIELERELRITDKERDSTAYGIKRENAQQRIRRQELVVDGITLDRVDAESLFLQSEMVEREHPTFLYDFRRNPVVTDTSGNSRGGLRIVLSTPMMGEFARSQVNAERGIVYLDATYGINCYQIATYALIVVDQRGLGRPVAYLIHEVENAENLTESLRVFERYVNRQLQRGDPNWWVPNMVMVDCSPTERRGLEDVWPNADIGFCQFHVEKAFRRYTQTCEKMEQASKEVRATAYARLRGIMHMRDVTGEEVIARFTAMVEEYEESHTSFGKYLRKTWLSTMDWWCDALRGPAATTNNYAESHFLSLSVRFMNRAGGWRLDRLVHTLLFTVFPAHQRELVQVRTGRLGYALRTRFKRMEPKAAAIPADDINHVEGDEYTVKSQSKSHVSYRVTVGETVTCGCPGFRANHQQFVNTQLYCKHVVAVRLQLGTHTRHSNPVRLAVAGDTGINVPVEESHTSVDDSEPGLDDARRQLLLQLVDRAVELAEQGNMYAFEELEAVLRRQNPIRLTERYRVQTSNRAMGEVMRRRRGRVAVPREDQIANIMTAATLQGSESDPAPAIVPIVVGWDDRPVSRRGRERERVRALLPESEREREGPAEMDLFPLATLGEIETPGLLTERERSSHISERERERDCHAEERERERPFRVEERERETPFHVVERERERPFHAVQREGESGVSAGFQTLVSLCERGTSRVEVERERPTPGVQRERQAPIARQHRSPRRKSSGSGKRLRPNTGKYSQQ</sequence>
<feature type="region of interest" description="Disordered" evidence="2">
    <location>
        <begin position="952"/>
        <end position="989"/>
    </location>
</feature>
<keyword evidence="1" id="KW-0862">Zinc</keyword>
<feature type="region of interest" description="Disordered" evidence="2">
    <location>
        <begin position="1025"/>
        <end position="1079"/>
    </location>
</feature>
<feature type="compositionally biased region" description="Basic and acidic residues" evidence="2">
    <location>
        <begin position="953"/>
        <end position="989"/>
    </location>
</feature>
<dbReference type="PROSITE" id="PS50966">
    <property type="entry name" value="ZF_SWIM"/>
    <property type="match status" value="1"/>
</dbReference>